<organism evidence="1 2">
    <name type="scientific">Photobacterium carnosum</name>
    <dbReference type="NCBI Taxonomy" id="2023717"/>
    <lineage>
        <taxon>Bacteria</taxon>
        <taxon>Pseudomonadati</taxon>
        <taxon>Pseudomonadota</taxon>
        <taxon>Gammaproteobacteria</taxon>
        <taxon>Vibrionales</taxon>
        <taxon>Vibrionaceae</taxon>
        <taxon>Photobacterium</taxon>
    </lineage>
</organism>
<accession>A0A2N4UM50</accession>
<dbReference type="RefSeq" id="WP_065208695.1">
    <property type="nucleotide sequence ID" value="NZ_JABJXE010000011.1"/>
</dbReference>
<name>A0A2N4UM50_9GAMM</name>
<comment type="caution">
    <text evidence="1">The sequence shown here is derived from an EMBL/GenBank/DDBJ whole genome shotgun (WGS) entry which is preliminary data.</text>
</comment>
<proteinExistence type="predicted"/>
<keyword evidence="2" id="KW-1185">Reference proteome</keyword>
<dbReference type="EMBL" id="NPIB01000041">
    <property type="protein sequence ID" value="PLC56084.1"/>
    <property type="molecule type" value="Genomic_DNA"/>
</dbReference>
<dbReference type="AlphaFoldDB" id="A0A2N4UM50"/>
<evidence type="ECO:0000313" key="1">
    <source>
        <dbReference type="EMBL" id="PLC56084.1"/>
    </source>
</evidence>
<evidence type="ECO:0000313" key="2">
    <source>
        <dbReference type="Proteomes" id="UP000234420"/>
    </source>
</evidence>
<reference evidence="1 2" key="1">
    <citation type="journal article" date="2018" name="Syst. Appl. Microbiol.">
        <title>Photobacterium carnosum sp. nov., isolated from spoiled modified atmosphere packaged poultry meat.</title>
        <authorList>
            <person name="Hilgarth M."/>
            <person name="Fuertes S."/>
            <person name="Ehrmann M."/>
            <person name="Vogel R.F."/>
        </authorList>
    </citation>
    <scope>NUCLEOTIDE SEQUENCE [LARGE SCALE GENOMIC DNA]</scope>
    <source>
        <strain evidence="1 2">TMW 2.2021</strain>
    </source>
</reference>
<gene>
    <name evidence="1" type="ORF">CIK00_20300</name>
</gene>
<protein>
    <submittedName>
        <fullName evidence="1">Uncharacterized protein</fullName>
    </submittedName>
</protein>
<dbReference type="Proteomes" id="UP000234420">
    <property type="component" value="Unassembled WGS sequence"/>
</dbReference>
<sequence length="115" mass="13291">MPWIMTTTASNKIEAYSFDVMSKSPQKKFKLVVLQSVIEAPKSSFILTSKLLNELKLNNVAVFDSKKEARIEYNKLNIGTCRYIELKLDFTKEFLSNHVWYGSKSNGSWVQYIPM</sequence>